<accession>A0A183CN35</accession>
<feature type="transmembrane region" description="Helical" evidence="2">
    <location>
        <begin position="217"/>
        <end position="242"/>
    </location>
</feature>
<sequence>MTSALLRQCARSLLVAVVPLLFLGCCRAAEDDWDLRNFTCAKTGAKLRGGLIIPMDNLLLIDPTEVGYYTRIRVLVVNAKDENLTMMVVGAEPSCRRLVINNTKCRLSEERNVSREHQSKKCTADVGCKEFIEMQLIYRHFDGYPCNGSQLYIDDARLLKDPEDPPGERCPESTDTTTTQSTTPKKSATTTTSNSTTTSTGNTVTMESTDTDITMDWTLIIILAVVGASLLTAVVGVVALVLCRRKRTSYDVTE</sequence>
<keyword evidence="3" id="KW-0732">Signal</keyword>
<evidence type="ECO:0000256" key="1">
    <source>
        <dbReference type="SAM" id="MobiDB-lite"/>
    </source>
</evidence>
<feature type="region of interest" description="Disordered" evidence="1">
    <location>
        <begin position="162"/>
        <end position="206"/>
    </location>
</feature>
<feature type="signal peptide" evidence="3">
    <location>
        <begin position="1"/>
        <end position="28"/>
    </location>
</feature>
<keyword evidence="2" id="KW-1133">Transmembrane helix</keyword>
<evidence type="ECO:0000256" key="3">
    <source>
        <dbReference type="SAM" id="SignalP"/>
    </source>
</evidence>
<dbReference type="WBParaSite" id="GPLIN_001429200">
    <property type="protein sequence ID" value="GPLIN_001429200"/>
    <property type="gene ID" value="GPLIN_001429200"/>
</dbReference>
<keyword evidence="4" id="KW-1185">Reference proteome</keyword>
<dbReference type="PROSITE" id="PS51257">
    <property type="entry name" value="PROKAR_LIPOPROTEIN"/>
    <property type="match status" value="1"/>
</dbReference>
<keyword evidence="2" id="KW-0812">Transmembrane</keyword>
<keyword evidence="2" id="KW-0472">Membrane</keyword>
<dbReference type="Proteomes" id="UP000050741">
    <property type="component" value="Unassembled WGS sequence"/>
</dbReference>
<reference evidence="4" key="1">
    <citation type="submission" date="2014-05" db="EMBL/GenBank/DDBJ databases">
        <title>The genome and life-stage specific transcriptomes of Globodera pallida elucidate key aspects of plant parasitism by a cyst nematode.</title>
        <authorList>
            <person name="Cotton J.A."/>
            <person name="Lilley C.J."/>
            <person name="Jones L.M."/>
            <person name="Kikuchi T."/>
            <person name="Reid A.J."/>
            <person name="Thorpe P."/>
            <person name="Tsai I.J."/>
            <person name="Beasley H."/>
            <person name="Blok V."/>
            <person name="Cock P.J.A."/>
            <person name="Van den Akker S.E."/>
            <person name="Holroyd N."/>
            <person name="Hunt M."/>
            <person name="Mantelin S."/>
            <person name="Naghra H."/>
            <person name="Pain A."/>
            <person name="Palomares-Rius J.E."/>
            <person name="Zarowiecki M."/>
            <person name="Berriman M."/>
            <person name="Jones J.T."/>
            <person name="Urwin P.E."/>
        </authorList>
    </citation>
    <scope>NUCLEOTIDE SEQUENCE [LARGE SCALE GENOMIC DNA]</scope>
    <source>
        <strain evidence="4">Lindley</strain>
    </source>
</reference>
<proteinExistence type="predicted"/>
<name>A0A183CN35_GLOPA</name>
<evidence type="ECO:0000313" key="4">
    <source>
        <dbReference type="Proteomes" id="UP000050741"/>
    </source>
</evidence>
<reference evidence="5" key="2">
    <citation type="submission" date="2016-06" db="UniProtKB">
        <authorList>
            <consortium name="WormBaseParasite"/>
        </authorList>
    </citation>
    <scope>IDENTIFICATION</scope>
</reference>
<feature type="chain" id="PRO_5008147819" evidence="3">
    <location>
        <begin position="29"/>
        <end position="254"/>
    </location>
</feature>
<feature type="compositionally biased region" description="Low complexity" evidence="1">
    <location>
        <begin position="173"/>
        <end position="206"/>
    </location>
</feature>
<evidence type="ECO:0000313" key="5">
    <source>
        <dbReference type="WBParaSite" id="GPLIN_001429200"/>
    </source>
</evidence>
<dbReference type="AlphaFoldDB" id="A0A183CN35"/>
<evidence type="ECO:0000256" key="2">
    <source>
        <dbReference type="SAM" id="Phobius"/>
    </source>
</evidence>
<feature type="compositionally biased region" description="Basic and acidic residues" evidence="1">
    <location>
        <begin position="162"/>
        <end position="172"/>
    </location>
</feature>
<protein>
    <submittedName>
        <fullName evidence="5">ZP domain-containing protein</fullName>
    </submittedName>
</protein>
<organism evidence="4 5">
    <name type="scientific">Globodera pallida</name>
    <name type="common">Potato cyst nematode worm</name>
    <name type="synonym">Heterodera pallida</name>
    <dbReference type="NCBI Taxonomy" id="36090"/>
    <lineage>
        <taxon>Eukaryota</taxon>
        <taxon>Metazoa</taxon>
        <taxon>Ecdysozoa</taxon>
        <taxon>Nematoda</taxon>
        <taxon>Chromadorea</taxon>
        <taxon>Rhabditida</taxon>
        <taxon>Tylenchina</taxon>
        <taxon>Tylenchomorpha</taxon>
        <taxon>Tylenchoidea</taxon>
        <taxon>Heteroderidae</taxon>
        <taxon>Heteroderinae</taxon>
        <taxon>Globodera</taxon>
    </lineage>
</organism>